<feature type="binding site" evidence="12">
    <location>
        <position position="278"/>
    </location>
    <ligand>
        <name>ATP</name>
        <dbReference type="ChEBI" id="CHEBI:30616"/>
    </ligand>
</feature>
<feature type="binding site" evidence="12">
    <location>
        <position position="250"/>
    </location>
    <ligand>
        <name>K(+)</name>
        <dbReference type="ChEBI" id="CHEBI:29103"/>
    </ligand>
</feature>
<evidence type="ECO:0000256" key="11">
    <source>
        <dbReference type="ARBA" id="ARBA00023277"/>
    </source>
</evidence>
<dbReference type="EMBL" id="AP026709">
    <property type="protein sequence ID" value="BDQ38691.1"/>
    <property type="molecule type" value="Genomic_DNA"/>
</dbReference>
<comment type="function">
    <text evidence="12">Catalyzes the phosphorylation of ribose at O-5 in a reaction requiring ATP and magnesium. The resulting D-ribose-5-phosphate can then be used either for sythesis of nucleotides, histidine, and tryptophan, or as a component of the pentose phosphate pathway.</text>
</comment>
<dbReference type="Proteomes" id="UP001317742">
    <property type="component" value="Chromosome"/>
</dbReference>
<dbReference type="NCBIfam" id="TIGR02152">
    <property type="entry name" value="D_ribokin_bact"/>
    <property type="match status" value="1"/>
</dbReference>
<dbReference type="InterPro" id="IPR029056">
    <property type="entry name" value="Ribokinase-like"/>
</dbReference>
<feature type="binding site" evidence="12">
    <location>
        <position position="254"/>
    </location>
    <ligand>
        <name>substrate</name>
    </ligand>
</feature>
<comment type="catalytic activity">
    <reaction evidence="12">
        <text>D-ribose + ATP = D-ribose 5-phosphate + ADP + H(+)</text>
        <dbReference type="Rhea" id="RHEA:13697"/>
        <dbReference type="ChEBI" id="CHEBI:15378"/>
        <dbReference type="ChEBI" id="CHEBI:30616"/>
        <dbReference type="ChEBI" id="CHEBI:47013"/>
        <dbReference type="ChEBI" id="CHEBI:78346"/>
        <dbReference type="ChEBI" id="CHEBI:456216"/>
        <dbReference type="EC" id="2.7.1.15"/>
    </reaction>
</comment>
<feature type="binding site" evidence="12">
    <location>
        <begin position="222"/>
        <end position="227"/>
    </location>
    <ligand>
        <name>ATP</name>
        <dbReference type="ChEBI" id="CHEBI:30616"/>
    </ligand>
</feature>
<dbReference type="RefSeq" id="WP_281761184.1">
    <property type="nucleotide sequence ID" value="NZ_AP026709.1"/>
</dbReference>
<comment type="caution">
    <text evidence="12">Lacks conserved residue(s) required for the propagation of feature annotation.</text>
</comment>
<comment type="similarity">
    <text evidence="1">Belongs to the carbohydrate kinase pfkB family.</text>
</comment>
<feature type="binding site" evidence="12">
    <location>
        <position position="186"/>
    </location>
    <ligand>
        <name>ATP</name>
        <dbReference type="ChEBI" id="CHEBI:30616"/>
    </ligand>
</feature>
<feature type="binding site" evidence="12">
    <location>
        <begin position="253"/>
        <end position="254"/>
    </location>
    <ligand>
        <name>ATP</name>
        <dbReference type="ChEBI" id="CHEBI:30616"/>
    </ligand>
</feature>
<name>A0ABM8B4E1_9BACT</name>
<evidence type="ECO:0000256" key="2">
    <source>
        <dbReference type="ARBA" id="ARBA00012035"/>
    </source>
</evidence>
<feature type="binding site" evidence="12">
    <location>
        <position position="287"/>
    </location>
    <ligand>
        <name>K(+)</name>
        <dbReference type="ChEBI" id="CHEBI:29103"/>
    </ligand>
</feature>
<gene>
    <name evidence="12 14" type="primary">rbsK</name>
    <name evidence="14" type="ORF">SYK_30510</name>
</gene>
<feature type="binding site" evidence="12">
    <location>
        <position position="289"/>
    </location>
    <ligand>
        <name>K(+)</name>
        <dbReference type="ChEBI" id="CHEBI:29103"/>
    </ligand>
</feature>
<evidence type="ECO:0000313" key="15">
    <source>
        <dbReference type="Proteomes" id="UP001317742"/>
    </source>
</evidence>
<dbReference type="InterPro" id="IPR011877">
    <property type="entry name" value="Ribokinase"/>
</dbReference>
<evidence type="ECO:0000256" key="1">
    <source>
        <dbReference type="ARBA" id="ARBA00005380"/>
    </source>
</evidence>
<sequence length="308" mass="31820">MASPKLIVLGSVNADHVLQVDDFPRPGETVTGHGYQVIPGGKGANQAVAAARLGANVGFIACVGDDDFGRYMIDRFQADGMDTTGVMTVDDTPTGIALIQIAASGENSISISPEANAALTPARLEPHLSLLQAADTLLMQLESPLESVLLAARKACAAGIRVILNPAPACALPDSLLADLAMITPNETEAEVLTGITVNLESDARKVAEILHDKGVETVLITLGSQGAYLSSPDASELIPGYQVDPVDTTAAGDTFNGALVAALQEGQDMRSAIKFSHAAAALSVTRLGAQTSIPTLKEVHAFMKANA</sequence>
<keyword evidence="4 12" id="KW-0808">Transferase</keyword>
<keyword evidence="8 12" id="KW-0067">ATP-binding</keyword>
<organism evidence="14 15">
    <name type="scientific">Pseudodesulfovibrio nedwellii</name>
    <dbReference type="NCBI Taxonomy" id="2973072"/>
    <lineage>
        <taxon>Bacteria</taxon>
        <taxon>Pseudomonadati</taxon>
        <taxon>Thermodesulfobacteriota</taxon>
        <taxon>Desulfovibrionia</taxon>
        <taxon>Desulfovibrionales</taxon>
        <taxon>Desulfovibrionaceae</taxon>
    </lineage>
</organism>
<dbReference type="EC" id="2.7.1.15" evidence="2 12"/>
<comment type="subcellular location">
    <subcellularLocation>
        <location evidence="12">Cytoplasm</location>
    </subcellularLocation>
</comment>
<dbReference type="Pfam" id="PF00294">
    <property type="entry name" value="PfkB"/>
    <property type="match status" value="1"/>
</dbReference>
<dbReference type="Gene3D" id="3.40.1190.20">
    <property type="match status" value="1"/>
</dbReference>
<dbReference type="HAMAP" id="MF_01987">
    <property type="entry name" value="Ribokinase"/>
    <property type="match status" value="1"/>
</dbReference>
<comment type="subunit">
    <text evidence="12">Homodimer.</text>
</comment>
<dbReference type="PANTHER" id="PTHR10584">
    <property type="entry name" value="SUGAR KINASE"/>
    <property type="match status" value="1"/>
</dbReference>
<evidence type="ECO:0000256" key="3">
    <source>
        <dbReference type="ARBA" id="ARBA00016943"/>
    </source>
</evidence>
<evidence type="ECO:0000256" key="5">
    <source>
        <dbReference type="ARBA" id="ARBA00022723"/>
    </source>
</evidence>
<keyword evidence="5 12" id="KW-0479">Metal-binding</keyword>
<proteinExistence type="inferred from homology"/>
<reference evidence="14 15" key="1">
    <citation type="submission" date="2022-08" db="EMBL/GenBank/DDBJ databases">
        <title>Genome Sequence of the sulphate-reducing bacterium, Pseudodesulfovibrio sp. SYK.</title>
        <authorList>
            <person name="Kondo R."/>
            <person name="Kataoka T."/>
        </authorList>
    </citation>
    <scope>NUCLEOTIDE SEQUENCE [LARGE SCALE GENOMIC DNA]</scope>
    <source>
        <strain evidence="14 15">SYK</strain>
    </source>
</reference>
<comment type="activity regulation">
    <text evidence="12">Activated by a monovalent cation that binds near, but not in, the active site. The most likely occupant of the site in vivo is potassium. Ion binding induces a conformational change that may alter substrate affinity.</text>
</comment>
<evidence type="ECO:0000256" key="9">
    <source>
        <dbReference type="ARBA" id="ARBA00022842"/>
    </source>
</evidence>
<comment type="pathway">
    <text evidence="12">Carbohydrate metabolism; D-ribose degradation; D-ribose 5-phosphate from beta-D-ribopyranose: step 2/2.</text>
</comment>
<comment type="similarity">
    <text evidence="12">Belongs to the carbohydrate kinase PfkB family. Ribokinase subfamily.</text>
</comment>
<feature type="binding site" evidence="12">
    <location>
        <position position="293"/>
    </location>
    <ligand>
        <name>K(+)</name>
        <dbReference type="ChEBI" id="CHEBI:29103"/>
    </ligand>
</feature>
<evidence type="ECO:0000313" key="14">
    <source>
        <dbReference type="EMBL" id="BDQ38691.1"/>
    </source>
</evidence>
<keyword evidence="12" id="KW-0963">Cytoplasm</keyword>
<protein>
    <recommendedName>
        <fullName evidence="3 12">Ribokinase</fullName>
        <shortName evidence="12">RK</shortName>
        <ecNumber evidence="2 12">2.7.1.15</ecNumber>
    </recommendedName>
</protein>
<feature type="binding site" evidence="12">
    <location>
        <position position="248"/>
    </location>
    <ligand>
        <name>K(+)</name>
        <dbReference type="ChEBI" id="CHEBI:29103"/>
    </ligand>
</feature>
<evidence type="ECO:0000256" key="8">
    <source>
        <dbReference type="ARBA" id="ARBA00022840"/>
    </source>
</evidence>
<evidence type="ECO:0000256" key="4">
    <source>
        <dbReference type="ARBA" id="ARBA00022679"/>
    </source>
</evidence>
<feature type="domain" description="Carbohydrate kinase PfkB" evidence="13">
    <location>
        <begin position="5"/>
        <end position="296"/>
    </location>
</feature>
<evidence type="ECO:0000256" key="6">
    <source>
        <dbReference type="ARBA" id="ARBA00022741"/>
    </source>
</evidence>
<dbReference type="InterPro" id="IPR002139">
    <property type="entry name" value="Ribo/fructo_kinase"/>
</dbReference>
<dbReference type="InterPro" id="IPR002173">
    <property type="entry name" value="Carboh/pur_kinase_PfkB_CS"/>
</dbReference>
<comment type="cofactor">
    <cofactor evidence="12">
        <name>Mg(2+)</name>
        <dbReference type="ChEBI" id="CHEBI:18420"/>
    </cofactor>
    <text evidence="12">Requires a divalent cation, most likely magnesium in vivo, as an electrophilic catalyst to aid phosphoryl group transfer. It is the chelate of the metal and the nucleotide that is the actual substrate.</text>
</comment>
<keyword evidence="11 12" id="KW-0119">Carbohydrate metabolism</keyword>
<feature type="binding site" evidence="12">
    <location>
        <position position="284"/>
    </location>
    <ligand>
        <name>K(+)</name>
        <dbReference type="ChEBI" id="CHEBI:29103"/>
    </ligand>
</feature>
<dbReference type="PANTHER" id="PTHR10584:SF166">
    <property type="entry name" value="RIBOKINASE"/>
    <property type="match status" value="1"/>
</dbReference>
<evidence type="ECO:0000256" key="12">
    <source>
        <dbReference type="HAMAP-Rule" id="MF_01987"/>
    </source>
</evidence>
<evidence type="ECO:0000259" key="13">
    <source>
        <dbReference type="Pfam" id="PF00294"/>
    </source>
</evidence>
<dbReference type="PROSITE" id="PS00584">
    <property type="entry name" value="PFKB_KINASES_2"/>
    <property type="match status" value="1"/>
</dbReference>
<keyword evidence="7 12" id="KW-0418">Kinase</keyword>
<evidence type="ECO:0000256" key="7">
    <source>
        <dbReference type="ARBA" id="ARBA00022777"/>
    </source>
</evidence>
<feature type="binding site" evidence="12">
    <location>
        <position position="142"/>
    </location>
    <ligand>
        <name>substrate</name>
    </ligand>
</feature>
<evidence type="ECO:0000256" key="10">
    <source>
        <dbReference type="ARBA" id="ARBA00022958"/>
    </source>
</evidence>
<dbReference type="SUPFAM" id="SSF53613">
    <property type="entry name" value="Ribokinase-like"/>
    <property type="match status" value="1"/>
</dbReference>
<dbReference type="NCBIfam" id="NF008353">
    <property type="entry name" value="PRK11142.1"/>
    <property type="match status" value="1"/>
</dbReference>
<dbReference type="InterPro" id="IPR011611">
    <property type="entry name" value="PfkB_dom"/>
</dbReference>
<dbReference type="PRINTS" id="PR00990">
    <property type="entry name" value="RIBOKINASE"/>
</dbReference>
<accession>A0ABM8B4E1</accession>
<keyword evidence="6 12" id="KW-0547">Nucleotide-binding</keyword>
<keyword evidence="9 12" id="KW-0460">Magnesium</keyword>
<dbReference type="CDD" id="cd01174">
    <property type="entry name" value="ribokinase"/>
    <property type="match status" value="1"/>
</dbReference>
<keyword evidence="10 12" id="KW-0630">Potassium</keyword>
<keyword evidence="15" id="KW-1185">Reference proteome</keyword>
<feature type="binding site" evidence="12">
    <location>
        <begin position="41"/>
        <end position="45"/>
    </location>
    <ligand>
        <name>substrate</name>
    </ligand>
</feature>
<feature type="binding site" evidence="12">
    <location>
        <begin position="13"/>
        <end position="15"/>
    </location>
    <ligand>
        <name>substrate</name>
    </ligand>
</feature>
<feature type="active site" description="Proton acceptor" evidence="12">
    <location>
        <position position="254"/>
    </location>
</feature>